<name>A0A166ETE5_9AGAM</name>
<dbReference type="EMBL" id="KV417597">
    <property type="protein sequence ID" value="KZP16088.1"/>
    <property type="molecule type" value="Genomic_DNA"/>
</dbReference>
<keyword evidence="12" id="KW-1185">Reference proteome</keyword>
<keyword evidence="4" id="KW-0547">Nucleotide-binding</keyword>
<evidence type="ECO:0000256" key="2">
    <source>
        <dbReference type="ARBA" id="ARBA00022490"/>
    </source>
</evidence>
<dbReference type="GO" id="GO:0005524">
    <property type="term" value="F:ATP binding"/>
    <property type="evidence" value="ECO:0007669"/>
    <property type="project" value="UniProtKB-KW"/>
</dbReference>
<dbReference type="OrthoDB" id="10255000at2759"/>
<dbReference type="GO" id="GO:0005874">
    <property type="term" value="C:microtubule"/>
    <property type="evidence" value="ECO:0007669"/>
    <property type="project" value="UniProtKB-KW"/>
</dbReference>
<feature type="compositionally biased region" description="Basic and acidic residues" evidence="9">
    <location>
        <begin position="547"/>
        <end position="557"/>
    </location>
</feature>
<feature type="compositionally biased region" description="Low complexity" evidence="9">
    <location>
        <begin position="1"/>
        <end position="15"/>
    </location>
</feature>
<keyword evidence="3" id="KW-0493">Microtubule</keyword>
<feature type="domain" description="CARD" evidence="10">
    <location>
        <begin position="163"/>
        <end position="235"/>
    </location>
</feature>
<dbReference type="Gene3D" id="1.10.287.1490">
    <property type="match status" value="2"/>
</dbReference>
<evidence type="ECO:0000256" key="6">
    <source>
        <dbReference type="ARBA" id="ARBA00023054"/>
    </source>
</evidence>
<organism evidence="11 12">
    <name type="scientific">Athelia psychrophila</name>
    <dbReference type="NCBI Taxonomy" id="1759441"/>
    <lineage>
        <taxon>Eukaryota</taxon>
        <taxon>Fungi</taxon>
        <taxon>Dikarya</taxon>
        <taxon>Basidiomycota</taxon>
        <taxon>Agaricomycotina</taxon>
        <taxon>Agaricomycetes</taxon>
        <taxon>Agaricomycetidae</taxon>
        <taxon>Atheliales</taxon>
        <taxon>Atheliaceae</taxon>
        <taxon>Athelia</taxon>
    </lineage>
</organism>
<feature type="region of interest" description="Disordered" evidence="9">
    <location>
        <begin position="533"/>
        <end position="557"/>
    </location>
</feature>
<feature type="coiled-coil region" evidence="8">
    <location>
        <begin position="136"/>
        <end position="468"/>
    </location>
</feature>
<dbReference type="GO" id="GO:0005815">
    <property type="term" value="C:microtubule organizing center"/>
    <property type="evidence" value="ECO:0007669"/>
    <property type="project" value="InterPro"/>
</dbReference>
<dbReference type="Pfam" id="PF24622">
    <property type="entry name" value="TMP_4"/>
    <property type="match status" value="1"/>
</dbReference>
<keyword evidence="5" id="KW-0067">ATP-binding</keyword>
<dbReference type="STRING" id="436010.A0A166ETE5"/>
<dbReference type="InterPro" id="IPR044986">
    <property type="entry name" value="KIF15/KIN-12"/>
</dbReference>
<dbReference type="InterPro" id="IPR001315">
    <property type="entry name" value="CARD"/>
</dbReference>
<dbReference type="PANTHER" id="PTHR37739:SF8">
    <property type="entry name" value="KINESIN-LIKE PROTEIN KIN-12D"/>
    <property type="match status" value="1"/>
</dbReference>
<evidence type="ECO:0000256" key="8">
    <source>
        <dbReference type="SAM" id="Coils"/>
    </source>
</evidence>
<evidence type="ECO:0000313" key="11">
    <source>
        <dbReference type="EMBL" id="KZP16088.1"/>
    </source>
</evidence>
<comment type="subcellular location">
    <subcellularLocation>
        <location evidence="1">Cytoplasm</location>
    </subcellularLocation>
</comment>
<dbReference type="Proteomes" id="UP000076532">
    <property type="component" value="Unassembled WGS sequence"/>
</dbReference>
<evidence type="ECO:0000256" key="4">
    <source>
        <dbReference type="ARBA" id="ARBA00022741"/>
    </source>
</evidence>
<evidence type="ECO:0000259" key="10">
    <source>
        <dbReference type="PROSITE" id="PS50209"/>
    </source>
</evidence>
<keyword evidence="7" id="KW-0505">Motor protein</keyword>
<dbReference type="PROSITE" id="PS50209">
    <property type="entry name" value="CARD"/>
    <property type="match status" value="1"/>
</dbReference>
<feature type="region of interest" description="Disordered" evidence="9">
    <location>
        <begin position="1"/>
        <end position="75"/>
    </location>
</feature>
<reference evidence="11 12" key="1">
    <citation type="journal article" date="2016" name="Mol. Biol. Evol.">
        <title>Comparative Genomics of Early-Diverging Mushroom-Forming Fungi Provides Insights into the Origins of Lignocellulose Decay Capabilities.</title>
        <authorList>
            <person name="Nagy L.G."/>
            <person name="Riley R."/>
            <person name="Tritt A."/>
            <person name="Adam C."/>
            <person name="Daum C."/>
            <person name="Floudas D."/>
            <person name="Sun H."/>
            <person name="Yadav J.S."/>
            <person name="Pangilinan J."/>
            <person name="Larsson K.H."/>
            <person name="Matsuura K."/>
            <person name="Barry K."/>
            <person name="Labutti K."/>
            <person name="Kuo R."/>
            <person name="Ohm R.A."/>
            <person name="Bhattacharya S.S."/>
            <person name="Shirouzu T."/>
            <person name="Yoshinaga Y."/>
            <person name="Martin F.M."/>
            <person name="Grigoriev I.V."/>
            <person name="Hibbett D.S."/>
        </authorList>
    </citation>
    <scope>NUCLEOTIDE SEQUENCE [LARGE SCALE GENOMIC DNA]</scope>
    <source>
        <strain evidence="11 12">CBS 109695</strain>
    </source>
</reference>
<dbReference type="PANTHER" id="PTHR37739">
    <property type="entry name" value="KINESIN-LIKE PROTEIN KIN-12D"/>
    <property type="match status" value="1"/>
</dbReference>
<protein>
    <recommendedName>
        <fullName evidence="10">CARD domain-containing protein</fullName>
    </recommendedName>
</protein>
<evidence type="ECO:0000256" key="7">
    <source>
        <dbReference type="ARBA" id="ARBA00023175"/>
    </source>
</evidence>
<dbReference type="Pfam" id="PF07989">
    <property type="entry name" value="Cnn_1N"/>
    <property type="match status" value="1"/>
</dbReference>
<feature type="coiled-coil region" evidence="8">
    <location>
        <begin position="874"/>
        <end position="972"/>
    </location>
</feature>
<dbReference type="GO" id="GO:0005737">
    <property type="term" value="C:cytoplasm"/>
    <property type="evidence" value="ECO:0007669"/>
    <property type="project" value="UniProtKB-SubCell"/>
</dbReference>
<feature type="coiled-coil region" evidence="8">
    <location>
        <begin position="614"/>
        <end position="725"/>
    </location>
</feature>
<sequence length="984" mass="113537">MPSGSSGATAISSASPPGPTFSRRKSELGVSAYTEDDGDVLNTPGEKQWDGYGPETPSAARTKRGRGTSGATKGANLTLRDQEKHIDNLKKENFNVKLRVHFLEERLAMLAPDQIEVALKQNITLKIEVQQRGMEMKKLKKLVLELEKELKRLQQRGSGGSSTREQELEELLEEREQEIRDLRRRRVDGDDDINALRDHNALVEDELENVKHLLEQSNEEMERLQDIVEARGDESTREGSERWRRRVEELEGENEDLLAKLDEQGEAITQREDEKEDMVDEIEALRLDLEEMQRRRDAEAVERSESRAQIIEERGEREAVEDDLNALRDKLAAATIELQQREDENEMKSREIDELVEEHERIVEVVEQEWRGEVEEARGQVEELRDVLAERETESKELRLNISELEANTNDLHEKFEQALAHLEQESDDKDSEIAANNEEIQKLGDQVYALEEENDKIRDEYDRLREDDISERERLAALSAALKEKLTTVKGQLQEMTELYEQCSEEIHAHRSRQEELARHVEDLVTELNREREARERLQSDFNSASKEHDSELRRERRALEAKESALQSVLNEQARAQALMSQRESDLAAVQGSLQTIESESKRLGETHTTARFSLQLEVDRLKRDLERLEDELTRARKDLDDRETKSRDRDTAIDRLHAENRDLTTQLAAQTQARLNASEKLDGVQGSLRTAESEVATFRSRVNELESRLSKDQRSLLSAESQYRDQLTERNTLLLTIYQYMDKILGVDKTPKKGGQAETKPFTNFSVFHDNLITRLKALSQIQLDFDRRCREVENRFTEKLTDMRKQLDNRWKQIDKFESSVKTYADTKVAWRRKLSAKEGELEAIKATNTDMATQLASQKRPGQGDGMEVRALSARATNAERRLINAQNQLAAAEEKMATMNQRNTNADGKWEARVKEYETRLKAAEERVKRERQGSKERVAELENNLKSLQRQFELAQKRNQQLNEVIDTNKVSGSPGR</sequence>
<proteinExistence type="predicted"/>
<accession>A0A166ETE5</accession>
<dbReference type="GO" id="GO:0042981">
    <property type="term" value="P:regulation of apoptotic process"/>
    <property type="evidence" value="ECO:0007669"/>
    <property type="project" value="InterPro"/>
</dbReference>
<evidence type="ECO:0000256" key="5">
    <source>
        <dbReference type="ARBA" id="ARBA00022840"/>
    </source>
</evidence>
<gene>
    <name evidence="11" type="ORF">FIBSPDRAFT_749256</name>
</gene>
<evidence type="ECO:0000313" key="12">
    <source>
        <dbReference type="Proteomes" id="UP000076532"/>
    </source>
</evidence>
<dbReference type="SUPFAM" id="SSF57997">
    <property type="entry name" value="Tropomyosin"/>
    <property type="match status" value="1"/>
</dbReference>
<keyword evidence="6 8" id="KW-0175">Coiled coil</keyword>
<evidence type="ECO:0000256" key="9">
    <source>
        <dbReference type="SAM" id="MobiDB-lite"/>
    </source>
</evidence>
<evidence type="ECO:0000256" key="1">
    <source>
        <dbReference type="ARBA" id="ARBA00004496"/>
    </source>
</evidence>
<dbReference type="InterPro" id="IPR012943">
    <property type="entry name" value="Cnn_1N"/>
</dbReference>
<evidence type="ECO:0000256" key="3">
    <source>
        <dbReference type="ARBA" id="ARBA00022701"/>
    </source>
</evidence>
<keyword evidence="2" id="KW-0963">Cytoplasm</keyword>
<dbReference type="AlphaFoldDB" id="A0A166ETE5"/>